<dbReference type="Pfam" id="PF17900">
    <property type="entry name" value="Peptidase_M1_N"/>
    <property type="match status" value="1"/>
</dbReference>
<dbReference type="GO" id="GO:0016285">
    <property type="term" value="F:alanyl aminopeptidase activity"/>
    <property type="evidence" value="ECO:0007669"/>
    <property type="project" value="UniProtKB-EC"/>
</dbReference>
<feature type="binding site" evidence="10">
    <location>
        <position position="332"/>
    </location>
    <ligand>
        <name>Zn(2+)</name>
        <dbReference type="ChEBI" id="CHEBI:29105"/>
        <note>catalytic</note>
    </ligand>
</feature>
<dbReference type="RefSeq" id="WP_183961985.1">
    <property type="nucleotide sequence ID" value="NZ_JACHHP010000006.1"/>
</dbReference>
<feature type="signal peptide" evidence="13">
    <location>
        <begin position="1"/>
        <end position="19"/>
    </location>
</feature>
<evidence type="ECO:0000256" key="6">
    <source>
        <dbReference type="ARBA" id="ARBA00022801"/>
    </source>
</evidence>
<dbReference type="GO" id="GO:0043171">
    <property type="term" value="P:peptide catabolic process"/>
    <property type="evidence" value="ECO:0007669"/>
    <property type="project" value="TreeGrafter"/>
</dbReference>
<dbReference type="GO" id="GO:0005737">
    <property type="term" value="C:cytoplasm"/>
    <property type="evidence" value="ECO:0007669"/>
    <property type="project" value="TreeGrafter"/>
</dbReference>
<dbReference type="GO" id="GO:0005615">
    <property type="term" value="C:extracellular space"/>
    <property type="evidence" value="ECO:0007669"/>
    <property type="project" value="TreeGrafter"/>
</dbReference>
<feature type="active site" description="Proton acceptor" evidence="9">
    <location>
        <position position="329"/>
    </location>
</feature>
<comment type="catalytic activity">
    <reaction evidence="1">
        <text>Release of an N-terminal amino acid, Xaa-|-Yaa- from a peptide, amide or arylamide. Xaa is preferably Ala, but may be most amino acids including Pro (slow action). When a terminal hydrophobic residue is followed by a prolyl residue, the two may be released as an intact Xaa-Pro dipeptide.</text>
        <dbReference type="EC" id="3.4.11.2"/>
    </reaction>
</comment>
<feature type="chain" id="PRO_5030832608" description="Aminopeptidase" evidence="13">
    <location>
        <begin position="20"/>
        <end position="897"/>
    </location>
</feature>
<dbReference type="Pfam" id="PF11838">
    <property type="entry name" value="ERAP1_C"/>
    <property type="match status" value="1"/>
</dbReference>
<dbReference type="InterPro" id="IPR027268">
    <property type="entry name" value="Peptidase_M4/M1_CTD_sf"/>
</dbReference>
<dbReference type="EC" id="3.4.11.-" evidence="12"/>
<dbReference type="InterPro" id="IPR024571">
    <property type="entry name" value="ERAP1-like_C_dom"/>
</dbReference>
<evidence type="ECO:0000256" key="2">
    <source>
        <dbReference type="ARBA" id="ARBA00010136"/>
    </source>
</evidence>
<protein>
    <recommendedName>
        <fullName evidence="12">Aminopeptidase</fullName>
        <ecNumber evidence="12">3.4.11.-</ecNumber>
    </recommendedName>
</protein>
<evidence type="ECO:0000256" key="11">
    <source>
        <dbReference type="PIRSR" id="PIRSR634016-4"/>
    </source>
</evidence>
<keyword evidence="4 12" id="KW-0645">Protease</keyword>
<dbReference type="InterPro" id="IPR001930">
    <property type="entry name" value="Peptidase_M1"/>
</dbReference>
<reference evidence="17 18" key="1">
    <citation type="submission" date="2020-08" db="EMBL/GenBank/DDBJ databases">
        <title>Genomic Encyclopedia of Type Strains, Phase IV (KMG-IV): sequencing the most valuable type-strain genomes for metagenomic binning, comparative biology and taxonomic classification.</title>
        <authorList>
            <person name="Goeker M."/>
        </authorList>
    </citation>
    <scope>NUCLEOTIDE SEQUENCE [LARGE SCALE GENOMIC DNA]</scope>
    <source>
        <strain evidence="17 18">DSM 24163</strain>
    </source>
</reference>
<evidence type="ECO:0000259" key="16">
    <source>
        <dbReference type="Pfam" id="PF17900"/>
    </source>
</evidence>
<evidence type="ECO:0000256" key="9">
    <source>
        <dbReference type="PIRSR" id="PIRSR634016-1"/>
    </source>
</evidence>
<evidence type="ECO:0000256" key="3">
    <source>
        <dbReference type="ARBA" id="ARBA00022438"/>
    </source>
</evidence>
<name>A0A7W8DB27_9GAMM</name>
<feature type="binding site" evidence="10">
    <location>
        <position position="351"/>
    </location>
    <ligand>
        <name>Zn(2+)</name>
        <dbReference type="ChEBI" id="CHEBI:29105"/>
        <note>catalytic</note>
    </ligand>
</feature>
<keyword evidence="5 10" id="KW-0479">Metal-binding</keyword>
<keyword evidence="6 12" id="KW-0378">Hydrolase</keyword>
<dbReference type="AlphaFoldDB" id="A0A7W8DB27"/>
<sequence length="897" mass="97472">MRRAAAVLLSLCLAIAVHASDAVSEVPLGPLPRSVVPERYALELRLDADAEDFSGKVAIDVAVNDAVDTLWLHGRNLEIDSATLTTADGETLPLKASVAHAEAGVLKLVAPTTLAPGKARITLTYRAKYDLQLQGAYRVKVGDDAYVVTQMEPLGARNAFPAFDEPAFKTPWDVSLVVPDGQTAVANTAQIGIDKVQDGWKKLRFATTERLPTYLIAFAVGPWDIVEWQDIPPNAVRAEPLTLRGIAPKGRGAELRYALEHTAAQVAALEDFFALPYPFDKLDILAAPDFSFGAMENAGLIVYRESLLLGVDTAPTALRQAYWATHTHELSHQWFGNLVTMPWWDDLWLNESFASWMEARILRELKPEFHVERELLEGGLHAMTEDSLATARRIHEPVHDYTTVQSAFDGITYAKGAAVLSMFENYLGPQRFRDAIRLHMRKFARGSATSGDLMRTIAAHSDDASRVQQAFASFTDQPGVPMLRAQLHCKADRATLALTQTRYLPLGSTASADVRWGLPVCVRYAAGSGTRRQCTLLTEASGDMVLEADACPAWVHPNAEGAGYYRFALAAQDQKALAAAFASLDAGEQRVFADSLAAAWGSGLLSTDGFLAALPMLSKAQDRLVSVPRQGTLTWMRDHLPVDDAQRDAFDRWVVAIYRPRLDALGLDPAPGEDDERSLLRQDLINLLAPLPPARELRDALARRGRAVLGVDGDGALRPDAAPADQRGMALQLAAELGGVREFDAIERHLAATEDARLRRELLYALGSARMPALVERARAIALGDGLRAGETASIPLTQMEMPDLRDGTRTWMRTNFETLFAKMPAVWAPHLPGFEASGLCSAGDADALHAQYATRMKDVEGGALALAQAVEGIRLCAARLAHHRAAGFGAALNADS</sequence>
<organism evidence="17 18">
    <name type="scientific">Chiayiivirga flava</name>
    <dbReference type="NCBI Taxonomy" id="659595"/>
    <lineage>
        <taxon>Bacteria</taxon>
        <taxon>Pseudomonadati</taxon>
        <taxon>Pseudomonadota</taxon>
        <taxon>Gammaproteobacteria</taxon>
        <taxon>Lysobacterales</taxon>
        <taxon>Lysobacteraceae</taxon>
        <taxon>Chiayiivirga</taxon>
    </lineage>
</organism>
<feature type="site" description="Transition state stabilizer" evidence="11">
    <location>
        <position position="413"/>
    </location>
</feature>
<dbReference type="PRINTS" id="PR00756">
    <property type="entry name" value="ALADIPTASE"/>
</dbReference>
<dbReference type="EMBL" id="JACHHP010000006">
    <property type="protein sequence ID" value="MBB5209448.1"/>
    <property type="molecule type" value="Genomic_DNA"/>
</dbReference>
<dbReference type="InterPro" id="IPR050344">
    <property type="entry name" value="Peptidase_M1_aminopeptidases"/>
</dbReference>
<dbReference type="GO" id="GO:0016020">
    <property type="term" value="C:membrane"/>
    <property type="evidence" value="ECO:0007669"/>
    <property type="project" value="TreeGrafter"/>
</dbReference>
<dbReference type="Proteomes" id="UP000521199">
    <property type="component" value="Unassembled WGS sequence"/>
</dbReference>
<dbReference type="Gene3D" id="1.25.50.20">
    <property type="match status" value="1"/>
</dbReference>
<evidence type="ECO:0000313" key="17">
    <source>
        <dbReference type="EMBL" id="MBB5209448.1"/>
    </source>
</evidence>
<evidence type="ECO:0000256" key="7">
    <source>
        <dbReference type="ARBA" id="ARBA00022833"/>
    </source>
</evidence>
<feature type="domain" description="ERAP1-like C-terminal" evidence="15">
    <location>
        <begin position="554"/>
        <end position="875"/>
    </location>
</feature>
<dbReference type="PANTHER" id="PTHR11533:SF174">
    <property type="entry name" value="PUROMYCIN-SENSITIVE AMINOPEPTIDASE-RELATED"/>
    <property type="match status" value="1"/>
</dbReference>
<evidence type="ECO:0000256" key="1">
    <source>
        <dbReference type="ARBA" id="ARBA00000098"/>
    </source>
</evidence>
<dbReference type="GO" id="GO:0070006">
    <property type="term" value="F:metalloaminopeptidase activity"/>
    <property type="evidence" value="ECO:0007669"/>
    <property type="project" value="TreeGrafter"/>
</dbReference>
<feature type="domain" description="Aminopeptidase N-like N-terminal" evidence="16">
    <location>
        <begin position="36"/>
        <end position="215"/>
    </location>
</feature>
<dbReference type="InterPro" id="IPR042097">
    <property type="entry name" value="Aminopeptidase_N-like_N_sf"/>
</dbReference>
<dbReference type="GO" id="GO:0008270">
    <property type="term" value="F:zinc ion binding"/>
    <property type="evidence" value="ECO:0007669"/>
    <property type="project" value="UniProtKB-UniRule"/>
</dbReference>
<evidence type="ECO:0000256" key="5">
    <source>
        <dbReference type="ARBA" id="ARBA00022723"/>
    </source>
</evidence>
<evidence type="ECO:0000256" key="4">
    <source>
        <dbReference type="ARBA" id="ARBA00022670"/>
    </source>
</evidence>
<evidence type="ECO:0000259" key="15">
    <source>
        <dbReference type="Pfam" id="PF11838"/>
    </source>
</evidence>
<keyword evidence="8 12" id="KW-0482">Metalloprotease</keyword>
<feature type="binding site" evidence="10">
    <location>
        <position position="328"/>
    </location>
    <ligand>
        <name>Zn(2+)</name>
        <dbReference type="ChEBI" id="CHEBI:29105"/>
        <note>catalytic</note>
    </ligand>
</feature>
<comment type="cofactor">
    <cofactor evidence="10 12">
        <name>Zn(2+)</name>
        <dbReference type="ChEBI" id="CHEBI:29105"/>
    </cofactor>
    <text evidence="10 12">Binds 1 zinc ion per subunit.</text>
</comment>
<evidence type="ECO:0000256" key="12">
    <source>
        <dbReference type="RuleBase" id="RU364040"/>
    </source>
</evidence>
<dbReference type="FunFam" id="1.10.390.10:FF:000006">
    <property type="entry name" value="Puromycin-sensitive aminopeptidase"/>
    <property type="match status" value="1"/>
</dbReference>
<keyword evidence="18" id="KW-1185">Reference proteome</keyword>
<keyword evidence="7 10" id="KW-0862">Zinc</keyword>
<evidence type="ECO:0000313" key="18">
    <source>
        <dbReference type="Proteomes" id="UP000521199"/>
    </source>
</evidence>
<dbReference type="GO" id="GO:0042277">
    <property type="term" value="F:peptide binding"/>
    <property type="evidence" value="ECO:0007669"/>
    <property type="project" value="TreeGrafter"/>
</dbReference>
<evidence type="ECO:0000259" key="14">
    <source>
        <dbReference type="Pfam" id="PF01433"/>
    </source>
</evidence>
<dbReference type="PANTHER" id="PTHR11533">
    <property type="entry name" value="PROTEASE M1 ZINC METALLOPROTEASE"/>
    <property type="match status" value="1"/>
</dbReference>
<dbReference type="InterPro" id="IPR034016">
    <property type="entry name" value="M1_APN-typ"/>
</dbReference>
<accession>A0A7W8DB27</accession>
<evidence type="ECO:0000256" key="8">
    <source>
        <dbReference type="ARBA" id="ARBA00023049"/>
    </source>
</evidence>
<feature type="domain" description="Peptidase M1 membrane alanine aminopeptidase" evidence="14">
    <location>
        <begin position="257"/>
        <end position="468"/>
    </location>
</feature>
<keyword evidence="3 12" id="KW-0031">Aminopeptidase</keyword>
<gene>
    <name evidence="17" type="ORF">HNQ52_003017</name>
</gene>
<dbReference type="InterPro" id="IPR045357">
    <property type="entry name" value="Aminopeptidase_N-like_N"/>
</dbReference>
<comment type="similarity">
    <text evidence="2 12">Belongs to the peptidase M1 family.</text>
</comment>
<evidence type="ECO:0000256" key="13">
    <source>
        <dbReference type="SAM" id="SignalP"/>
    </source>
</evidence>
<dbReference type="Pfam" id="PF01433">
    <property type="entry name" value="Peptidase_M1"/>
    <property type="match status" value="1"/>
</dbReference>
<dbReference type="Gene3D" id="2.60.40.1730">
    <property type="entry name" value="tricorn interacting facor f3 domain"/>
    <property type="match status" value="1"/>
</dbReference>
<keyword evidence="13" id="KW-0732">Signal</keyword>
<evidence type="ECO:0000256" key="10">
    <source>
        <dbReference type="PIRSR" id="PIRSR634016-3"/>
    </source>
</evidence>
<dbReference type="SUPFAM" id="SSF63737">
    <property type="entry name" value="Leukotriene A4 hydrolase N-terminal domain"/>
    <property type="match status" value="1"/>
</dbReference>
<comment type="caution">
    <text evidence="17">The sequence shown here is derived from an EMBL/GenBank/DDBJ whole genome shotgun (WGS) entry which is preliminary data.</text>
</comment>
<dbReference type="InterPro" id="IPR014782">
    <property type="entry name" value="Peptidase_M1_dom"/>
</dbReference>
<dbReference type="Gene3D" id="1.10.390.10">
    <property type="entry name" value="Neutral Protease Domain 2"/>
    <property type="match status" value="1"/>
</dbReference>
<dbReference type="GO" id="GO:0006508">
    <property type="term" value="P:proteolysis"/>
    <property type="evidence" value="ECO:0007669"/>
    <property type="project" value="UniProtKB-KW"/>
</dbReference>
<dbReference type="SUPFAM" id="SSF55486">
    <property type="entry name" value="Metalloproteases ('zincins'), catalytic domain"/>
    <property type="match status" value="1"/>
</dbReference>
<proteinExistence type="inferred from homology"/>
<dbReference type="CDD" id="cd09601">
    <property type="entry name" value="M1_APN-Q_like"/>
    <property type="match status" value="1"/>
</dbReference>